<evidence type="ECO:0000313" key="2">
    <source>
        <dbReference type="EMBL" id="KAJ5151081.1"/>
    </source>
</evidence>
<evidence type="ECO:0000256" key="1">
    <source>
        <dbReference type="SAM" id="MobiDB-lite"/>
    </source>
</evidence>
<proteinExistence type="predicted"/>
<protein>
    <submittedName>
        <fullName evidence="2">Uncharacterized protein</fullName>
    </submittedName>
</protein>
<feature type="region of interest" description="Disordered" evidence="1">
    <location>
        <begin position="1"/>
        <end position="138"/>
    </location>
</feature>
<dbReference type="Proteomes" id="UP001149163">
    <property type="component" value="Unassembled WGS sequence"/>
</dbReference>
<accession>A0A9W9HMC8</accession>
<reference evidence="2" key="2">
    <citation type="journal article" date="2023" name="IMA Fungus">
        <title>Comparative genomic study of the Penicillium genus elucidates a diverse pangenome and 15 lateral gene transfer events.</title>
        <authorList>
            <person name="Petersen C."/>
            <person name="Sorensen T."/>
            <person name="Nielsen M.R."/>
            <person name="Sondergaard T.E."/>
            <person name="Sorensen J.L."/>
            <person name="Fitzpatrick D.A."/>
            <person name="Frisvad J.C."/>
            <person name="Nielsen K.L."/>
        </authorList>
    </citation>
    <scope>NUCLEOTIDE SEQUENCE</scope>
    <source>
        <strain evidence="2">IBT 26290</strain>
    </source>
</reference>
<organism evidence="2 3">
    <name type="scientific">Penicillium canariense</name>
    <dbReference type="NCBI Taxonomy" id="189055"/>
    <lineage>
        <taxon>Eukaryota</taxon>
        <taxon>Fungi</taxon>
        <taxon>Dikarya</taxon>
        <taxon>Ascomycota</taxon>
        <taxon>Pezizomycotina</taxon>
        <taxon>Eurotiomycetes</taxon>
        <taxon>Eurotiomycetidae</taxon>
        <taxon>Eurotiales</taxon>
        <taxon>Aspergillaceae</taxon>
        <taxon>Penicillium</taxon>
    </lineage>
</organism>
<feature type="compositionally biased region" description="Acidic residues" evidence="1">
    <location>
        <begin position="55"/>
        <end position="92"/>
    </location>
</feature>
<dbReference type="AlphaFoldDB" id="A0A9W9HMC8"/>
<name>A0A9W9HMC8_9EURO</name>
<comment type="caution">
    <text evidence="2">The sequence shown here is derived from an EMBL/GenBank/DDBJ whole genome shotgun (WGS) entry which is preliminary data.</text>
</comment>
<dbReference type="RefSeq" id="XP_056538414.1">
    <property type="nucleotide sequence ID" value="XM_056692457.1"/>
</dbReference>
<evidence type="ECO:0000313" key="3">
    <source>
        <dbReference type="Proteomes" id="UP001149163"/>
    </source>
</evidence>
<keyword evidence="3" id="KW-1185">Reference proteome</keyword>
<sequence>MPSSANNSGDEGVASPTDSQATINNSPASTVRSPSTGRCSPSSWSSVSSAPDQGYEADDEEEEEVEEEEEEEEEEEDDDDENENAEPEEEIDAASSANLPHASCVHTVDTELVTLEEASEPTNSPERPTREQVDNPLDRVERQASNFLLPMEADSEVDMEDLLLALCERRGYNWDMSEDERI</sequence>
<dbReference type="EMBL" id="JAPQKN010000008">
    <property type="protein sequence ID" value="KAJ5151081.1"/>
    <property type="molecule type" value="Genomic_DNA"/>
</dbReference>
<feature type="compositionally biased region" description="Polar residues" evidence="1">
    <location>
        <begin position="16"/>
        <end position="39"/>
    </location>
</feature>
<feature type="compositionally biased region" description="Low complexity" evidence="1">
    <location>
        <begin position="40"/>
        <end position="49"/>
    </location>
</feature>
<reference evidence="2" key="1">
    <citation type="submission" date="2022-11" db="EMBL/GenBank/DDBJ databases">
        <authorList>
            <person name="Petersen C."/>
        </authorList>
    </citation>
    <scope>NUCLEOTIDE SEQUENCE</scope>
    <source>
        <strain evidence="2">IBT 26290</strain>
    </source>
</reference>
<dbReference type="GeneID" id="81431633"/>
<gene>
    <name evidence="2" type="ORF">N7482_010333</name>
</gene>
<feature type="compositionally biased region" description="Basic and acidic residues" evidence="1">
    <location>
        <begin position="127"/>
        <end position="138"/>
    </location>
</feature>